<dbReference type="CDD" id="cd12087">
    <property type="entry name" value="TM_EGFR-like"/>
    <property type="match status" value="1"/>
</dbReference>
<dbReference type="AlphaFoldDB" id="A0A1Y2D349"/>
<dbReference type="EMBL" id="MCGO01000001">
    <property type="protein sequence ID" value="ORY53637.1"/>
    <property type="molecule type" value="Genomic_DNA"/>
</dbReference>
<feature type="chain" id="PRO_5013322362" description="Membrane anchor Opy2 N-terminal domain-containing protein" evidence="3">
    <location>
        <begin position="21"/>
        <end position="150"/>
    </location>
</feature>
<dbReference type="PROSITE" id="PS51257">
    <property type="entry name" value="PROKAR_LIPOPROTEIN"/>
    <property type="match status" value="1"/>
</dbReference>
<name>A0A1Y2D349_9FUNG</name>
<evidence type="ECO:0000313" key="4">
    <source>
        <dbReference type="EMBL" id="ORY53637.1"/>
    </source>
</evidence>
<evidence type="ECO:0000256" key="2">
    <source>
        <dbReference type="SAM" id="Phobius"/>
    </source>
</evidence>
<sequence>MPIRFQGTVLLLLFAHSANAFLCACSCNNIDIGTISATNCDSGCSTLANSIPTSCPVGSDISSLNLTYIITGGVIGFIVLVAACFFVPWVIRRRQSRKVHVQGTLSVRRMEIRVQAPMEYTQITSFDREPEDLLSGGGSSRDGFLQSMQV</sequence>
<keyword evidence="2" id="KW-0812">Transmembrane</keyword>
<feature type="transmembrane region" description="Helical" evidence="2">
    <location>
        <begin position="66"/>
        <end position="91"/>
    </location>
</feature>
<feature type="region of interest" description="Disordered" evidence="1">
    <location>
        <begin position="129"/>
        <end position="150"/>
    </location>
</feature>
<accession>A0A1Y2D349</accession>
<keyword evidence="2" id="KW-0472">Membrane</keyword>
<keyword evidence="5" id="KW-1185">Reference proteome</keyword>
<keyword evidence="2" id="KW-1133">Transmembrane helix</keyword>
<dbReference type="Proteomes" id="UP000193642">
    <property type="component" value="Unassembled WGS sequence"/>
</dbReference>
<proteinExistence type="predicted"/>
<keyword evidence="3" id="KW-0732">Signal</keyword>
<evidence type="ECO:0000313" key="5">
    <source>
        <dbReference type="Proteomes" id="UP000193642"/>
    </source>
</evidence>
<evidence type="ECO:0008006" key="6">
    <source>
        <dbReference type="Google" id="ProtNLM"/>
    </source>
</evidence>
<feature type="signal peptide" evidence="3">
    <location>
        <begin position="1"/>
        <end position="20"/>
    </location>
</feature>
<evidence type="ECO:0000256" key="3">
    <source>
        <dbReference type="SAM" id="SignalP"/>
    </source>
</evidence>
<evidence type="ECO:0000256" key="1">
    <source>
        <dbReference type="SAM" id="MobiDB-lite"/>
    </source>
</evidence>
<gene>
    <name evidence="4" type="ORF">BCR33DRAFT_711022</name>
</gene>
<reference evidence="4 5" key="1">
    <citation type="submission" date="2016-07" db="EMBL/GenBank/DDBJ databases">
        <title>Pervasive Adenine N6-methylation of Active Genes in Fungi.</title>
        <authorList>
            <consortium name="DOE Joint Genome Institute"/>
            <person name="Mondo S.J."/>
            <person name="Dannebaum R.O."/>
            <person name="Kuo R.C."/>
            <person name="Labutti K."/>
            <person name="Haridas S."/>
            <person name="Kuo A."/>
            <person name="Salamov A."/>
            <person name="Ahrendt S.R."/>
            <person name="Lipzen A."/>
            <person name="Sullivan W."/>
            <person name="Andreopoulos W.B."/>
            <person name="Clum A."/>
            <person name="Lindquist E."/>
            <person name="Daum C."/>
            <person name="Ramamoorthy G.K."/>
            <person name="Gryganskyi A."/>
            <person name="Culley D."/>
            <person name="Magnuson J.K."/>
            <person name="James T.Y."/>
            <person name="O'Malley M.A."/>
            <person name="Stajich J.E."/>
            <person name="Spatafora J.W."/>
            <person name="Visel A."/>
            <person name="Grigoriev I.V."/>
        </authorList>
    </citation>
    <scope>NUCLEOTIDE SEQUENCE [LARGE SCALE GENOMIC DNA]</scope>
    <source>
        <strain evidence="4 5">JEL800</strain>
    </source>
</reference>
<protein>
    <recommendedName>
        <fullName evidence="6">Membrane anchor Opy2 N-terminal domain-containing protein</fullName>
    </recommendedName>
</protein>
<comment type="caution">
    <text evidence="4">The sequence shown here is derived from an EMBL/GenBank/DDBJ whole genome shotgun (WGS) entry which is preliminary data.</text>
</comment>
<organism evidence="4 5">
    <name type="scientific">Rhizoclosmatium globosum</name>
    <dbReference type="NCBI Taxonomy" id="329046"/>
    <lineage>
        <taxon>Eukaryota</taxon>
        <taxon>Fungi</taxon>
        <taxon>Fungi incertae sedis</taxon>
        <taxon>Chytridiomycota</taxon>
        <taxon>Chytridiomycota incertae sedis</taxon>
        <taxon>Chytridiomycetes</taxon>
        <taxon>Chytridiales</taxon>
        <taxon>Chytriomycetaceae</taxon>
        <taxon>Rhizoclosmatium</taxon>
    </lineage>
</organism>